<dbReference type="InterPro" id="IPR012337">
    <property type="entry name" value="RNaseH-like_sf"/>
</dbReference>
<feature type="region of interest" description="Disordered" evidence="1">
    <location>
        <begin position="35"/>
        <end position="55"/>
    </location>
</feature>
<dbReference type="Gene3D" id="3.10.10.10">
    <property type="entry name" value="HIV Type 1 Reverse Transcriptase, subunit A, domain 1"/>
    <property type="match status" value="1"/>
</dbReference>
<feature type="domain" description="RNase H type-1" evidence="2">
    <location>
        <begin position="537"/>
        <end position="670"/>
    </location>
</feature>
<dbReference type="InterPro" id="IPR002156">
    <property type="entry name" value="RNaseH_domain"/>
</dbReference>
<comment type="caution">
    <text evidence="3">The sequence shown here is derived from an EMBL/GenBank/DDBJ whole genome shotgun (WGS) entry which is preliminary data.</text>
</comment>
<dbReference type="InterPro" id="IPR043128">
    <property type="entry name" value="Rev_trsase/Diguanyl_cyclase"/>
</dbReference>
<evidence type="ECO:0000256" key="1">
    <source>
        <dbReference type="SAM" id="MobiDB-lite"/>
    </source>
</evidence>
<dbReference type="Gene3D" id="3.30.70.270">
    <property type="match status" value="2"/>
</dbReference>
<dbReference type="EMBL" id="JARBHA010000013">
    <property type="protein sequence ID" value="KAJ9684795.1"/>
    <property type="molecule type" value="Genomic_DNA"/>
</dbReference>
<dbReference type="CDD" id="cd01647">
    <property type="entry name" value="RT_LTR"/>
    <property type="match status" value="1"/>
</dbReference>
<dbReference type="GO" id="GO:0003676">
    <property type="term" value="F:nucleic acid binding"/>
    <property type="evidence" value="ECO:0007669"/>
    <property type="project" value="InterPro"/>
</dbReference>
<dbReference type="Gene3D" id="3.30.420.10">
    <property type="entry name" value="Ribonuclease H-like superfamily/Ribonuclease H"/>
    <property type="match status" value="1"/>
</dbReference>
<evidence type="ECO:0000259" key="2">
    <source>
        <dbReference type="PROSITE" id="PS50879"/>
    </source>
</evidence>
<sequence>MDLSIFEYLPVSHVIDLSAPSSPTSQIFDIDDEITQHDSDDDSSSVSDLDPVDERVSPAVGDTEIVDFGTTDQPRELRIGSDLSIDERDSLIQLLRAYLDVFAWSYEDMPGLDPSIVQHRLPLLPHARPIKQNVGFLSVVEYPEWLANVVPVPKKDGKVRVCVDFRDLNKASPKDDFPFPYIDMLVDSTTGHSMLSFMDGFSGYSQILMALEDIEKTSFITEWGTYCYRVMPFGLKNAGATYQRAATTIFHDMMHRDVEVYVDDMIVKSQDRPDHLAALERLNPKKCTFGVTSGKLLGYMVSERGIEVDPDKIRAILDMLAPRTEREVRGFLGRLQYISRFIARLTDIYEPIFRLLRKSQPTVWDDQCQRAFERIREYLLSPPVLAPPTPGRPLLLYLSVSDVALGCMLAQLDDSGKDRAIYYLSKRMLDYETRYVMIECYCLALVWATRRLRHYMTEYSVHLISRLDPLRYLFDRPALVGCLMRWLVLLTKFDIHYITQKSIRGSIVADHLASLPVFDGRAIDDDFPDEDVAAVTSLSGWRMYFDGVANHSGYGIGVLLISSHGDHILRSVRLAFSDRHPATNNIVEYEAFIMGLETALELGIRQMEVFGDSNLVLRQVQGEWKTRVAKLRPYHAYYELLVRRFDDLRYRHLPRAQNQFVDALATLASMIDIPADAVVRPLLIKLRSVPAYCCLIDDPEIDDDLPWYHDIYHFLRLGIYPEAATAKDKRALRQLAARFVICGETLYRRSADEMLLLCLDRASTDRVMREVHAGVCGSHMGGHMLAHKIIRTGYF</sequence>
<dbReference type="Pfam" id="PF17919">
    <property type="entry name" value="RT_RNaseH_2"/>
    <property type="match status" value="1"/>
</dbReference>
<evidence type="ECO:0000313" key="3">
    <source>
        <dbReference type="EMBL" id="KAJ9684795.1"/>
    </source>
</evidence>
<dbReference type="AlphaFoldDB" id="A0AA38Z9A8"/>
<dbReference type="PANTHER" id="PTHR48475">
    <property type="entry name" value="RIBONUCLEASE H"/>
    <property type="match status" value="1"/>
</dbReference>
<dbReference type="SUPFAM" id="SSF53098">
    <property type="entry name" value="Ribonuclease H-like"/>
    <property type="match status" value="1"/>
</dbReference>
<protein>
    <recommendedName>
        <fullName evidence="2">RNase H type-1 domain-containing protein</fullName>
    </recommendedName>
</protein>
<proteinExistence type="predicted"/>
<gene>
    <name evidence="3" type="ORF">PVL29_016997</name>
</gene>
<dbReference type="GO" id="GO:0004523">
    <property type="term" value="F:RNA-DNA hybrid ribonuclease activity"/>
    <property type="evidence" value="ECO:0007669"/>
    <property type="project" value="InterPro"/>
</dbReference>
<reference evidence="3 4" key="1">
    <citation type="journal article" date="2023" name="BMC Biotechnol.">
        <title>Vitis rotundifolia cv Carlos genome sequencing.</title>
        <authorList>
            <person name="Huff M."/>
            <person name="Hulse-Kemp A."/>
            <person name="Scheffler B."/>
            <person name="Youngblood R."/>
            <person name="Simpson S."/>
            <person name="Babiker E."/>
            <person name="Staton M."/>
        </authorList>
    </citation>
    <scope>NUCLEOTIDE SEQUENCE [LARGE SCALE GENOMIC DNA]</scope>
    <source>
        <tissue evidence="3">Leaf</tissue>
    </source>
</reference>
<dbReference type="InterPro" id="IPR036397">
    <property type="entry name" value="RNaseH_sf"/>
</dbReference>
<dbReference type="InterPro" id="IPR041577">
    <property type="entry name" value="RT_RNaseH_2"/>
</dbReference>
<evidence type="ECO:0000313" key="4">
    <source>
        <dbReference type="Proteomes" id="UP001168098"/>
    </source>
</evidence>
<dbReference type="CDD" id="cd09279">
    <property type="entry name" value="RNase_HI_like"/>
    <property type="match status" value="1"/>
</dbReference>
<dbReference type="FunFam" id="3.30.70.270:FF:000020">
    <property type="entry name" value="Transposon Tf2-6 polyprotein-like Protein"/>
    <property type="match status" value="1"/>
</dbReference>
<dbReference type="InterPro" id="IPR043502">
    <property type="entry name" value="DNA/RNA_pol_sf"/>
</dbReference>
<dbReference type="Pfam" id="PF13456">
    <property type="entry name" value="RVT_3"/>
    <property type="match status" value="1"/>
</dbReference>
<dbReference type="Pfam" id="PF00078">
    <property type="entry name" value="RVT_1"/>
    <property type="match status" value="1"/>
</dbReference>
<dbReference type="SUPFAM" id="SSF56672">
    <property type="entry name" value="DNA/RNA polymerases"/>
    <property type="match status" value="1"/>
</dbReference>
<keyword evidence="4" id="KW-1185">Reference proteome</keyword>
<dbReference type="PANTHER" id="PTHR48475:SF1">
    <property type="entry name" value="RNASE H TYPE-1 DOMAIN-CONTAINING PROTEIN"/>
    <property type="match status" value="1"/>
</dbReference>
<dbReference type="PROSITE" id="PS50879">
    <property type="entry name" value="RNASE_H_1"/>
    <property type="match status" value="1"/>
</dbReference>
<dbReference type="InterPro" id="IPR000477">
    <property type="entry name" value="RT_dom"/>
</dbReference>
<name>A0AA38Z9A8_VITRO</name>
<accession>A0AA38Z9A8</accession>
<dbReference type="Proteomes" id="UP001168098">
    <property type="component" value="Unassembled WGS sequence"/>
</dbReference>
<organism evidence="3 4">
    <name type="scientific">Vitis rotundifolia</name>
    <name type="common">Muscadine grape</name>
    <dbReference type="NCBI Taxonomy" id="103349"/>
    <lineage>
        <taxon>Eukaryota</taxon>
        <taxon>Viridiplantae</taxon>
        <taxon>Streptophyta</taxon>
        <taxon>Embryophyta</taxon>
        <taxon>Tracheophyta</taxon>
        <taxon>Spermatophyta</taxon>
        <taxon>Magnoliopsida</taxon>
        <taxon>eudicotyledons</taxon>
        <taxon>Gunneridae</taxon>
        <taxon>Pentapetalae</taxon>
        <taxon>rosids</taxon>
        <taxon>Vitales</taxon>
        <taxon>Vitaceae</taxon>
        <taxon>Viteae</taxon>
        <taxon>Vitis</taxon>
    </lineage>
</organism>